<keyword evidence="2 3" id="KW-0472">Membrane</keyword>
<evidence type="ECO:0000313" key="6">
    <source>
        <dbReference type="Proteomes" id="UP000736328"/>
    </source>
</evidence>
<evidence type="ECO:0000256" key="3">
    <source>
        <dbReference type="SAM" id="Phobius"/>
    </source>
</evidence>
<dbReference type="InterPro" id="IPR001107">
    <property type="entry name" value="Band_7"/>
</dbReference>
<dbReference type="EMBL" id="JACQXR010000150">
    <property type="protein sequence ID" value="MBI4727717.1"/>
    <property type="molecule type" value="Genomic_DNA"/>
</dbReference>
<reference evidence="5" key="1">
    <citation type="submission" date="2020-07" db="EMBL/GenBank/DDBJ databases">
        <title>Huge and variable diversity of episymbiotic CPR bacteria and DPANN archaea in groundwater ecosystems.</title>
        <authorList>
            <person name="He C.Y."/>
            <person name="Keren R."/>
            <person name="Whittaker M."/>
            <person name="Farag I.F."/>
            <person name="Doudna J."/>
            <person name="Cate J.H.D."/>
            <person name="Banfield J.F."/>
        </authorList>
    </citation>
    <scope>NUCLEOTIDE SEQUENCE</scope>
    <source>
        <strain evidence="5">NC_groundwater_1520_Pr4_B-0.1um_53_5</strain>
    </source>
</reference>
<gene>
    <name evidence="5" type="ORF">HY768_10960</name>
</gene>
<dbReference type="PRINTS" id="PR00679">
    <property type="entry name" value="PROHIBITIN"/>
</dbReference>
<dbReference type="Pfam" id="PF01145">
    <property type="entry name" value="Band_7"/>
    <property type="match status" value="1"/>
</dbReference>
<organism evidence="5 6">
    <name type="scientific">candidate division TA06 bacterium</name>
    <dbReference type="NCBI Taxonomy" id="2250710"/>
    <lineage>
        <taxon>Bacteria</taxon>
        <taxon>Bacteria division TA06</taxon>
    </lineage>
</organism>
<dbReference type="InterPro" id="IPR000163">
    <property type="entry name" value="Prohibitin"/>
</dbReference>
<evidence type="ECO:0000313" key="5">
    <source>
        <dbReference type="EMBL" id="MBI4727717.1"/>
    </source>
</evidence>
<dbReference type="PANTHER" id="PTHR23222:SF1">
    <property type="entry name" value="PROHIBITIN-2"/>
    <property type="match status" value="1"/>
</dbReference>
<comment type="subcellular location">
    <subcellularLocation>
        <location evidence="1">Membrane</location>
    </subcellularLocation>
</comment>
<dbReference type="SUPFAM" id="SSF117892">
    <property type="entry name" value="Band 7/SPFH domain"/>
    <property type="match status" value="1"/>
</dbReference>
<dbReference type="Proteomes" id="UP000736328">
    <property type="component" value="Unassembled WGS sequence"/>
</dbReference>
<proteinExistence type="predicted"/>
<dbReference type="GO" id="GO:0016020">
    <property type="term" value="C:membrane"/>
    <property type="evidence" value="ECO:0007669"/>
    <property type="project" value="UniProtKB-SubCell"/>
</dbReference>
<dbReference type="Gene3D" id="3.30.479.30">
    <property type="entry name" value="Band 7 domain"/>
    <property type="match status" value="1"/>
</dbReference>
<keyword evidence="3" id="KW-1133">Transmembrane helix</keyword>
<dbReference type="CDD" id="cd03401">
    <property type="entry name" value="SPFH_prohibitin"/>
    <property type="match status" value="1"/>
</dbReference>
<dbReference type="InterPro" id="IPR036013">
    <property type="entry name" value="Band_7/SPFH_dom_sf"/>
</dbReference>
<evidence type="ECO:0000259" key="4">
    <source>
        <dbReference type="SMART" id="SM00244"/>
    </source>
</evidence>
<dbReference type="GO" id="GO:0007005">
    <property type="term" value="P:mitochondrion organization"/>
    <property type="evidence" value="ECO:0007669"/>
    <property type="project" value="TreeGrafter"/>
</dbReference>
<sequence length="295" mass="32938">MLFIFSLLVFGASVYYLWAADRKLKQYNESFRQGRAISMILALLFGLIAFTRLLTVIPAGHVGVVDFFGSVSAKTLKSGINFRNPFARVIKFSIKTQQVFEVMAVPSKEGLTVNLDASVLYHLDPEKAAEVYKTVGVNYVEVILEPQFRSVCRGVTAGFEAKALYTSQRETLAQMISEDLKEMVSPRGIIVESTPLRKIELPRKVTDAIEDKLKAEQESQRMEFILTKEKQEAERKRIEARGISDFQNIVAQGISEPLLRWKGIEATEKLASSSNSKIVIIGSGKDGLPVILDTK</sequence>
<name>A0A933IAQ5_UNCT6</name>
<dbReference type="AlphaFoldDB" id="A0A933IAQ5"/>
<accession>A0A933IAQ5</accession>
<evidence type="ECO:0000256" key="2">
    <source>
        <dbReference type="ARBA" id="ARBA00023136"/>
    </source>
</evidence>
<feature type="domain" description="Band 7" evidence="4">
    <location>
        <begin position="52"/>
        <end position="213"/>
    </location>
</feature>
<keyword evidence="3" id="KW-0812">Transmembrane</keyword>
<comment type="caution">
    <text evidence="5">The sequence shown here is derived from an EMBL/GenBank/DDBJ whole genome shotgun (WGS) entry which is preliminary data.</text>
</comment>
<protein>
    <submittedName>
        <fullName evidence="5">Prohibitin family protein</fullName>
    </submittedName>
</protein>
<feature type="transmembrane region" description="Helical" evidence="3">
    <location>
        <begin position="35"/>
        <end position="54"/>
    </location>
</feature>
<dbReference type="SMART" id="SM00244">
    <property type="entry name" value="PHB"/>
    <property type="match status" value="1"/>
</dbReference>
<dbReference type="PANTHER" id="PTHR23222">
    <property type="entry name" value="PROHIBITIN"/>
    <property type="match status" value="1"/>
</dbReference>
<evidence type="ECO:0000256" key="1">
    <source>
        <dbReference type="ARBA" id="ARBA00004370"/>
    </source>
</evidence>